<dbReference type="Proteomes" id="UP000663864">
    <property type="component" value="Unassembled WGS sequence"/>
</dbReference>
<sequence length="192" mass="22225">MDRYVQLWWSKVKDTHPKLMIADSANPHLNADLIRDLRKKRVVVAIIPKGCTMYLQVLDVSVFSIFKNHYDDVVEEYIDYNGPRSKIKLTASQSRILCTRFTCSAWLRTLKSIDFVKVFQDIGYIWSDNSSFSLRTMPGYTFDPSSADWVSSINDDNDIEDRIDIVADKSSEQQQHTQSLATRSKQLTLFNM</sequence>
<protein>
    <recommendedName>
        <fullName evidence="1">DDE-1 domain-containing protein</fullName>
    </recommendedName>
</protein>
<dbReference type="AlphaFoldDB" id="A0A815PXX8"/>
<dbReference type="Proteomes" id="UP000663836">
    <property type="component" value="Unassembled WGS sequence"/>
</dbReference>
<evidence type="ECO:0000259" key="1">
    <source>
        <dbReference type="Pfam" id="PF03184"/>
    </source>
</evidence>
<dbReference type="Pfam" id="PF03184">
    <property type="entry name" value="DDE_1"/>
    <property type="match status" value="1"/>
</dbReference>
<organism evidence="2 4">
    <name type="scientific">Rotaria sordida</name>
    <dbReference type="NCBI Taxonomy" id="392033"/>
    <lineage>
        <taxon>Eukaryota</taxon>
        <taxon>Metazoa</taxon>
        <taxon>Spiralia</taxon>
        <taxon>Gnathifera</taxon>
        <taxon>Rotifera</taxon>
        <taxon>Eurotatoria</taxon>
        <taxon>Bdelloidea</taxon>
        <taxon>Philodinida</taxon>
        <taxon>Philodinidae</taxon>
        <taxon>Rotaria</taxon>
    </lineage>
</organism>
<dbReference type="EMBL" id="CAJNOT010005120">
    <property type="protein sequence ID" value="CAF1455980.1"/>
    <property type="molecule type" value="Genomic_DNA"/>
</dbReference>
<name>A0A815PXX8_9BILA</name>
<gene>
    <name evidence="3" type="ORF">JBS370_LOCUS28783</name>
    <name evidence="2" type="ORF">ZHD862_LOCUS35476</name>
</gene>
<dbReference type="GO" id="GO:0003676">
    <property type="term" value="F:nucleic acid binding"/>
    <property type="evidence" value="ECO:0007669"/>
    <property type="project" value="InterPro"/>
</dbReference>
<evidence type="ECO:0000313" key="3">
    <source>
        <dbReference type="EMBL" id="CAF4046227.1"/>
    </source>
</evidence>
<proteinExistence type="predicted"/>
<accession>A0A815PXX8</accession>
<dbReference type="InterPro" id="IPR004875">
    <property type="entry name" value="DDE_SF_endonuclease_dom"/>
</dbReference>
<feature type="domain" description="DDE-1" evidence="1">
    <location>
        <begin position="3"/>
        <end position="78"/>
    </location>
</feature>
<evidence type="ECO:0000313" key="2">
    <source>
        <dbReference type="EMBL" id="CAF1455980.1"/>
    </source>
</evidence>
<reference evidence="2" key="1">
    <citation type="submission" date="2021-02" db="EMBL/GenBank/DDBJ databases">
        <authorList>
            <person name="Nowell W R."/>
        </authorList>
    </citation>
    <scope>NUCLEOTIDE SEQUENCE</scope>
</reference>
<evidence type="ECO:0000313" key="4">
    <source>
        <dbReference type="Proteomes" id="UP000663864"/>
    </source>
</evidence>
<dbReference type="EMBL" id="CAJOBD010005920">
    <property type="protein sequence ID" value="CAF4046227.1"/>
    <property type="molecule type" value="Genomic_DNA"/>
</dbReference>
<comment type="caution">
    <text evidence="2">The sequence shown here is derived from an EMBL/GenBank/DDBJ whole genome shotgun (WGS) entry which is preliminary data.</text>
</comment>